<organism evidence="2 3">
    <name type="scientific">Mycoplana ramosa</name>
    <name type="common">Mycoplana bullata</name>
    <dbReference type="NCBI Taxonomy" id="40837"/>
    <lineage>
        <taxon>Bacteria</taxon>
        <taxon>Pseudomonadati</taxon>
        <taxon>Pseudomonadota</taxon>
        <taxon>Alphaproteobacteria</taxon>
        <taxon>Hyphomicrobiales</taxon>
        <taxon>Rhizobiaceae</taxon>
        <taxon>Mycoplana</taxon>
    </lineage>
</organism>
<comment type="caution">
    <text evidence="2">The sequence shown here is derived from an EMBL/GenBank/DDBJ whole genome shotgun (WGS) entry which is preliminary data.</text>
</comment>
<evidence type="ECO:0000313" key="3">
    <source>
        <dbReference type="Proteomes" id="UP001597173"/>
    </source>
</evidence>
<dbReference type="EMBL" id="JBHTNF010000004">
    <property type="protein sequence ID" value="MFD1328211.1"/>
    <property type="molecule type" value="Genomic_DNA"/>
</dbReference>
<dbReference type="InterPro" id="IPR036291">
    <property type="entry name" value="NAD(P)-bd_dom_sf"/>
</dbReference>
<evidence type="ECO:0000313" key="2">
    <source>
        <dbReference type="EMBL" id="MFD1328211.1"/>
    </source>
</evidence>
<evidence type="ECO:0000259" key="1">
    <source>
        <dbReference type="Pfam" id="PF01370"/>
    </source>
</evidence>
<keyword evidence="3" id="KW-1185">Reference proteome</keyword>
<dbReference type="InterPro" id="IPR050177">
    <property type="entry name" value="Lipid_A_modif_metabolic_enz"/>
</dbReference>
<dbReference type="InterPro" id="IPR001509">
    <property type="entry name" value="Epimerase_deHydtase"/>
</dbReference>
<dbReference type="Pfam" id="PF01370">
    <property type="entry name" value="Epimerase"/>
    <property type="match status" value="1"/>
</dbReference>
<accession>A0ABW3YWA4</accession>
<gene>
    <name evidence="2" type="ORF">ACFQ33_09925</name>
</gene>
<dbReference type="PANTHER" id="PTHR43245">
    <property type="entry name" value="BIFUNCTIONAL POLYMYXIN RESISTANCE PROTEIN ARNA"/>
    <property type="match status" value="1"/>
</dbReference>
<dbReference type="Proteomes" id="UP001597173">
    <property type="component" value="Unassembled WGS sequence"/>
</dbReference>
<feature type="domain" description="NAD-dependent epimerase/dehydratase" evidence="1">
    <location>
        <begin position="4"/>
        <end position="233"/>
    </location>
</feature>
<protein>
    <submittedName>
        <fullName evidence="2">NAD-dependent epimerase/dehydratase family protein</fullName>
    </submittedName>
</protein>
<name>A0ABW3YWA4_MYCRA</name>
<dbReference type="CDD" id="cd08946">
    <property type="entry name" value="SDR_e"/>
    <property type="match status" value="1"/>
</dbReference>
<dbReference type="SUPFAM" id="SSF51735">
    <property type="entry name" value="NAD(P)-binding Rossmann-fold domains"/>
    <property type="match status" value="1"/>
</dbReference>
<proteinExistence type="predicted"/>
<dbReference type="Gene3D" id="3.40.50.720">
    <property type="entry name" value="NAD(P)-binding Rossmann-like Domain"/>
    <property type="match status" value="1"/>
</dbReference>
<dbReference type="RefSeq" id="WP_374837823.1">
    <property type="nucleotide sequence ID" value="NZ_JBHEEW010000005.1"/>
</dbReference>
<reference evidence="3" key="1">
    <citation type="journal article" date="2019" name="Int. J. Syst. Evol. Microbiol.">
        <title>The Global Catalogue of Microorganisms (GCM) 10K type strain sequencing project: providing services to taxonomists for standard genome sequencing and annotation.</title>
        <authorList>
            <consortium name="The Broad Institute Genomics Platform"/>
            <consortium name="The Broad Institute Genome Sequencing Center for Infectious Disease"/>
            <person name="Wu L."/>
            <person name="Ma J."/>
        </authorList>
    </citation>
    <scope>NUCLEOTIDE SEQUENCE [LARGE SCALE GENOMIC DNA]</scope>
    <source>
        <strain evidence="3">CCUG 55609</strain>
    </source>
</reference>
<sequence length="298" mass="32073">MSRVLVSGGTGYVGRFVVEHLLAHGHDVTVGGRSPPAAGFYSKHVAFAPLILDPDLDQGDAFRNVDHFVHAAFSHLPGKYRGGEGDDPDGFRCANLDGSVRLFEEARQAGIRRCVFLSSRAVYGPYPGRVTLTEETPPQPETLYGQVKLEAERRLQSLCGPAFITTCLRVTGVYGPAGPGRQHKWQSLFNDYLAGRPVPARTGTEVHGDDVAAAVRLMLEADPSVISGWVFNVSDLLVDTRSVLAIVRDATACPHPLPPPAFLLAFNPMATERIRALGWGPGGAARLRAVVTDLVASR</sequence>